<evidence type="ECO:0000256" key="1">
    <source>
        <dbReference type="SAM" id="MobiDB-lite"/>
    </source>
</evidence>
<evidence type="ECO:0000313" key="2">
    <source>
        <dbReference type="EMBL" id="WVZ02999.1"/>
    </source>
</evidence>
<accession>A0AAQ3N4T0</accession>
<protein>
    <submittedName>
        <fullName evidence="2">Uncharacterized protein</fullName>
    </submittedName>
</protein>
<sequence length="389" mass="43691">MKKRNIGEDRASMVEGRRMKSSRVARGRSLGFSSQTFNEELGSGVLSTQNPILIKLKSAITKDDIEVVIHHGEVGERRVPQDLWYFVGCDPILDYKLEALCDDLGDMHMVNLARLNGQVHLYVVHIVYEPVVIYMIEYSVDERGEEVAPEMHEGCEGATLDERIEEDDGGATDDDVCRSQSLRDGGFIEQLDEGIKVDVGQAEIIEGDDVEGERIEVDECQTNSDDVDSHGEMTDSNDVEVDEAYDERTKANDVEGKGIEVDEVHDERTKANDVEGEKIEVDEAHDGEADRTEVKELEDIKVQVNNMDELVDINVQYDFRENDSSGNMEVEVESVLLGMERSDCSDLTSPDISDEESDDENGYGNFVTFTMPKNMVDFNWEVGTYFGDK</sequence>
<feature type="compositionally biased region" description="Acidic residues" evidence="1">
    <location>
        <begin position="352"/>
        <end position="361"/>
    </location>
</feature>
<feature type="region of interest" description="Disordered" evidence="1">
    <location>
        <begin position="341"/>
        <end position="364"/>
    </location>
</feature>
<reference evidence="2 3" key="1">
    <citation type="journal article" date="2023" name="Life. Sci Alliance">
        <title>Evolutionary insights into 3D genome organization and epigenetic landscape of Vigna mungo.</title>
        <authorList>
            <person name="Junaid A."/>
            <person name="Singh B."/>
            <person name="Bhatia S."/>
        </authorList>
    </citation>
    <scope>NUCLEOTIDE SEQUENCE [LARGE SCALE GENOMIC DNA]</scope>
    <source>
        <strain evidence="2">Urdbean</strain>
    </source>
</reference>
<evidence type="ECO:0000313" key="3">
    <source>
        <dbReference type="Proteomes" id="UP001374535"/>
    </source>
</evidence>
<name>A0AAQ3N4T0_VIGMU</name>
<organism evidence="2 3">
    <name type="scientific">Vigna mungo</name>
    <name type="common">Black gram</name>
    <name type="synonym">Phaseolus mungo</name>
    <dbReference type="NCBI Taxonomy" id="3915"/>
    <lineage>
        <taxon>Eukaryota</taxon>
        <taxon>Viridiplantae</taxon>
        <taxon>Streptophyta</taxon>
        <taxon>Embryophyta</taxon>
        <taxon>Tracheophyta</taxon>
        <taxon>Spermatophyta</taxon>
        <taxon>Magnoliopsida</taxon>
        <taxon>eudicotyledons</taxon>
        <taxon>Gunneridae</taxon>
        <taxon>Pentapetalae</taxon>
        <taxon>rosids</taxon>
        <taxon>fabids</taxon>
        <taxon>Fabales</taxon>
        <taxon>Fabaceae</taxon>
        <taxon>Papilionoideae</taxon>
        <taxon>50 kb inversion clade</taxon>
        <taxon>NPAAA clade</taxon>
        <taxon>indigoferoid/millettioid clade</taxon>
        <taxon>Phaseoleae</taxon>
        <taxon>Vigna</taxon>
    </lineage>
</organism>
<dbReference type="Proteomes" id="UP001374535">
    <property type="component" value="Chromosome 7"/>
</dbReference>
<proteinExistence type="predicted"/>
<gene>
    <name evidence="2" type="ORF">V8G54_023805</name>
</gene>
<dbReference type="EMBL" id="CP144694">
    <property type="protein sequence ID" value="WVZ02999.1"/>
    <property type="molecule type" value="Genomic_DNA"/>
</dbReference>
<keyword evidence="3" id="KW-1185">Reference proteome</keyword>
<dbReference type="AlphaFoldDB" id="A0AAQ3N4T0"/>